<dbReference type="InterPro" id="IPR004155">
    <property type="entry name" value="PBS_lyase_HEAT"/>
</dbReference>
<dbReference type="InterPro" id="IPR011989">
    <property type="entry name" value="ARM-like"/>
</dbReference>
<sequence>MAARESLDDKLAAIRALRGQELTNEQKGGLRKRINDRSNLVVAAAAAIAGENALAELAGDLEAAFDRFLVNPLKDDKLCRAKLAIVQALDRMEHPQPDVFLKAASHVQFEPVWGGTEDSAPPLRAAALVALARTEGPDSLPVLVDAMADPAKDVRIAAAVALGAVGTTGAGLVLRLKVRLGDKDPDVLSECLGGLLTVDPKENLPLVAKFLDPGNPPTCEAAVMALGRSRLPEALDPLRDCWERSHSSELGRHVLLAIAILRRPAAMDFLADLVASEEEPAAIAALSALGIYKDDPRLSERIAVVVRERGSPRLQTAFEREFG</sequence>
<dbReference type="SMART" id="SM00567">
    <property type="entry name" value="EZ_HEAT"/>
    <property type="match status" value="3"/>
</dbReference>
<dbReference type="Pfam" id="PF13646">
    <property type="entry name" value="HEAT_2"/>
    <property type="match status" value="2"/>
</dbReference>
<reference evidence="1" key="1">
    <citation type="submission" date="2024-05" db="EMBL/GenBank/DDBJ databases">
        <title>Planctomycetes of the genus Singulisphaera possess chitinolytic capabilities.</title>
        <authorList>
            <person name="Ivanova A."/>
        </authorList>
    </citation>
    <scope>NUCLEOTIDE SEQUENCE</scope>
    <source>
        <strain evidence="1">Ch08T</strain>
    </source>
</reference>
<accession>A0AAU7C9M2</accession>
<name>A0AAU7C9M2_9BACT</name>
<evidence type="ECO:0000313" key="1">
    <source>
        <dbReference type="EMBL" id="XBH01652.1"/>
    </source>
</evidence>
<dbReference type="SUPFAM" id="SSF48371">
    <property type="entry name" value="ARM repeat"/>
    <property type="match status" value="1"/>
</dbReference>
<protein>
    <submittedName>
        <fullName evidence="1">HEAT repeat domain-containing protein</fullName>
    </submittedName>
</protein>
<dbReference type="RefSeq" id="WP_406694396.1">
    <property type="nucleotide sequence ID" value="NZ_CP155447.1"/>
</dbReference>
<dbReference type="EMBL" id="CP155447">
    <property type="protein sequence ID" value="XBH01652.1"/>
    <property type="molecule type" value="Genomic_DNA"/>
</dbReference>
<proteinExistence type="predicted"/>
<organism evidence="1">
    <name type="scientific">Singulisphaera sp. Ch08</name>
    <dbReference type="NCBI Taxonomy" id="3120278"/>
    <lineage>
        <taxon>Bacteria</taxon>
        <taxon>Pseudomonadati</taxon>
        <taxon>Planctomycetota</taxon>
        <taxon>Planctomycetia</taxon>
        <taxon>Isosphaerales</taxon>
        <taxon>Isosphaeraceae</taxon>
        <taxon>Singulisphaera</taxon>
    </lineage>
</organism>
<dbReference type="AlphaFoldDB" id="A0AAU7C9M2"/>
<dbReference type="InterPro" id="IPR016024">
    <property type="entry name" value="ARM-type_fold"/>
</dbReference>
<gene>
    <name evidence="1" type="ORF">V5E97_25300</name>
</gene>
<dbReference type="Gene3D" id="1.25.10.10">
    <property type="entry name" value="Leucine-rich Repeat Variant"/>
    <property type="match status" value="2"/>
</dbReference>